<comment type="caution">
    <text evidence="1">The sequence shown here is derived from an EMBL/GenBank/DDBJ whole genome shotgun (WGS) entry which is preliminary data.</text>
</comment>
<name>A0ABR4Q271_9CEST</name>
<evidence type="ECO:0000313" key="1">
    <source>
        <dbReference type="EMBL" id="KAL5103767.1"/>
    </source>
</evidence>
<organism evidence="1 2">
    <name type="scientific">Taenia crassiceps</name>
    <dbReference type="NCBI Taxonomy" id="6207"/>
    <lineage>
        <taxon>Eukaryota</taxon>
        <taxon>Metazoa</taxon>
        <taxon>Spiralia</taxon>
        <taxon>Lophotrochozoa</taxon>
        <taxon>Platyhelminthes</taxon>
        <taxon>Cestoda</taxon>
        <taxon>Eucestoda</taxon>
        <taxon>Cyclophyllidea</taxon>
        <taxon>Taeniidae</taxon>
        <taxon>Taenia</taxon>
    </lineage>
</organism>
<keyword evidence="2" id="KW-1185">Reference proteome</keyword>
<accession>A0ABR4Q271</accession>
<protein>
    <submittedName>
        <fullName evidence="1">Uncharacterized protein</fullName>
    </submittedName>
</protein>
<gene>
    <name evidence="1" type="ORF">TcWFU_008778</name>
</gene>
<dbReference type="EMBL" id="JAKROA010000016">
    <property type="protein sequence ID" value="KAL5103767.1"/>
    <property type="molecule type" value="Genomic_DNA"/>
</dbReference>
<proteinExistence type="predicted"/>
<reference evidence="1 2" key="1">
    <citation type="journal article" date="2022" name="Front. Cell. Infect. Microbiol.">
        <title>The Genomes of Two Strains of Taenia crassiceps the Animal Model for the Study of Human Cysticercosis.</title>
        <authorList>
            <person name="Bobes R.J."/>
            <person name="Estrada K."/>
            <person name="Rios-Valencia D.G."/>
            <person name="Calderon-Gallegos A."/>
            <person name="de la Torre P."/>
            <person name="Carrero J.C."/>
            <person name="Sanchez-Flores A."/>
            <person name="Laclette J.P."/>
        </authorList>
    </citation>
    <scope>NUCLEOTIDE SEQUENCE [LARGE SCALE GENOMIC DNA]</scope>
    <source>
        <strain evidence="1">WFUcys</strain>
    </source>
</reference>
<sequence>MHLELTSGSWTGAEFCKTEPVVDYDCLQLVLMLLLKPGDAFMMIPEEGLKSPWRLVLSVWGELCNNDAESANITVNDTSKQKALQLLVLIEIVLSPIYRGRCMRVLQNIQCSRAGGGCKEEEEEEATVNVGSWEFASDPPQQPLLRPSCTRIADSAGVKAPLVNADGAHSWN</sequence>
<dbReference type="Proteomes" id="UP001651158">
    <property type="component" value="Unassembled WGS sequence"/>
</dbReference>
<evidence type="ECO:0000313" key="2">
    <source>
        <dbReference type="Proteomes" id="UP001651158"/>
    </source>
</evidence>